<dbReference type="EMBL" id="JBEDUW010000324">
    <property type="protein sequence ID" value="KAK9901175.1"/>
    <property type="molecule type" value="Genomic_DNA"/>
</dbReference>
<evidence type="ECO:0000313" key="3">
    <source>
        <dbReference type="Proteomes" id="UP001457282"/>
    </source>
</evidence>
<sequence>MRGPRWLQRTSSGSGLKEDGRRLDRSAVGIDAGSSSTVMAEDRGDIDEESPRLGLEQKRHRRDETSTGSGQRTSTTVRRVEHGSRRRQRSWRRRLGDSGGKRWISANLAMVWCAGTEMKTMQSGMGDGLNVELNDYDDELLCNWTEAPIGLGLELNCHEMQ</sequence>
<feature type="compositionally biased region" description="Low complexity" evidence="1">
    <location>
        <begin position="66"/>
        <end position="77"/>
    </location>
</feature>
<accession>A0AAW1VCI9</accession>
<gene>
    <name evidence="2" type="ORF">M0R45_002233</name>
</gene>
<organism evidence="2 3">
    <name type="scientific">Rubus argutus</name>
    <name type="common">Southern blackberry</name>
    <dbReference type="NCBI Taxonomy" id="59490"/>
    <lineage>
        <taxon>Eukaryota</taxon>
        <taxon>Viridiplantae</taxon>
        <taxon>Streptophyta</taxon>
        <taxon>Embryophyta</taxon>
        <taxon>Tracheophyta</taxon>
        <taxon>Spermatophyta</taxon>
        <taxon>Magnoliopsida</taxon>
        <taxon>eudicotyledons</taxon>
        <taxon>Gunneridae</taxon>
        <taxon>Pentapetalae</taxon>
        <taxon>rosids</taxon>
        <taxon>fabids</taxon>
        <taxon>Rosales</taxon>
        <taxon>Rosaceae</taxon>
        <taxon>Rosoideae</taxon>
        <taxon>Rosoideae incertae sedis</taxon>
        <taxon>Rubus</taxon>
    </lineage>
</organism>
<comment type="caution">
    <text evidence="2">The sequence shown here is derived from an EMBL/GenBank/DDBJ whole genome shotgun (WGS) entry which is preliminary data.</text>
</comment>
<feature type="region of interest" description="Disordered" evidence="1">
    <location>
        <begin position="1"/>
        <end position="94"/>
    </location>
</feature>
<feature type="compositionally biased region" description="Basic and acidic residues" evidence="1">
    <location>
        <begin position="16"/>
        <end position="25"/>
    </location>
</feature>
<protein>
    <submittedName>
        <fullName evidence="2">Uncharacterized protein</fullName>
    </submittedName>
</protein>
<dbReference type="Proteomes" id="UP001457282">
    <property type="component" value="Unassembled WGS sequence"/>
</dbReference>
<proteinExistence type="predicted"/>
<keyword evidence="3" id="KW-1185">Reference proteome</keyword>
<feature type="compositionally biased region" description="Basic and acidic residues" evidence="1">
    <location>
        <begin position="49"/>
        <end position="65"/>
    </location>
</feature>
<evidence type="ECO:0000256" key="1">
    <source>
        <dbReference type="SAM" id="MobiDB-lite"/>
    </source>
</evidence>
<evidence type="ECO:0000313" key="2">
    <source>
        <dbReference type="EMBL" id="KAK9901175.1"/>
    </source>
</evidence>
<reference evidence="2 3" key="1">
    <citation type="journal article" date="2023" name="G3 (Bethesda)">
        <title>A chromosome-length genome assembly and annotation of blackberry (Rubus argutus, cv. 'Hillquist').</title>
        <authorList>
            <person name="Bruna T."/>
            <person name="Aryal R."/>
            <person name="Dudchenko O."/>
            <person name="Sargent D.J."/>
            <person name="Mead D."/>
            <person name="Buti M."/>
            <person name="Cavallini A."/>
            <person name="Hytonen T."/>
            <person name="Andres J."/>
            <person name="Pham M."/>
            <person name="Weisz D."/>
            <person name="Mascagni F."/>
            <person name="Usai G."/>
            <person name="Natali L."/>
            <person name="Bassil N."/>
            <person name="Fernandez G.E."/>
            <person name="Lomsadze A."/>
            <person name="Armour M."/>
            <person name="Olukolu B."/>
            <person name="Poorten T."/>
            <person name="Britton C."/>
            <person name="Davik J."/>
            <person name="Ashrafi H."/>
            <person name="Aiden E.L."/>
            <person name="Borodovsky M."/>
            <person name="Worthington M."/>
        </authorList>
    </citation>
    <scope>NUCLEOTIDE SEQUENCE [LARGE SCALE GENOMIC DNA]</scope>
    <source>
        <strain evidence="2">PI 553951</strain>
    </source>
</reference>
<dbReference type="AlphaFoldDB" id="A0AAW1VCI9"/>
<feature type="compositionally biased region" description="Basic residues" evidence="1">
    <location>
        <begin position="84"/>
        <end position="93"/>
    </location>
</feature>
<name>A0AAW1VCI9_RUBAR</name>